<dbReference type="InterPro" id="IPR045851">
    <property type="entry name" value="AMP-bd_C_sf"/>
</dbReference>
<dbReference type="PROSITE" id="PS00455">
    <property type="entry name" value="AMP_BINDING"/>
    <property type="match status" value="1"/>
</dbReference>
<reference evidence="5" key="1">
    <citation type="journal article" date="2019" name="Int. J. Syst. Evol. Microbiol.">
        <title>The Global Catalogue of Microorganisms (GCM) 10K type strain sequencing project: providing services to taxonomists for standard genome sequencing and annotation.</title>
        <authorList>
            <consortium name="The Broad Institute Genomics Platform"/>
            <consortium name="The Broad Institute Genome Sequencing Center for Infectious Disease"/>
            <person name="Wu L."/>
            <person name="Ma J."/>
        </authorList>
    </citation>
    <scope>NUCLEOTIDE SEQUENCE [LARGE SCALE GENOMIC DNA]</scope>
    <source>
        <strain evidence="5">PCU 347</strain>
    </source>
</reference>
<dbReference type="PANTHER" id="PTHR45527:SF1">
    <property type="entry name" value="FATTY ACID SYNTHASE"/>
    <property type="match status" value="1"/>
</dbReference>
<comment type="cofactor">
    <cofactor evidence="1">
        <name>pantetheine 4'-phosphate</name>
        <dbReference type="ChEBI" id="CHEBI:47942"/>
    </cofactor>
</comment>
<dbReference type="SUPFAM" id="SSF52777">
    <property type="entry name" value="CoA-dependent acyltransferases"/>
    <property type="match status" value="2"/>
</dbReference>
<evidence type="ECO:0000313" key="4">
    <source>
        <dbReference type="EMBL" id="MFC4330592.1"/>
    </source>
</evidence>
<dbReference type="Pfam" id="PF00668">
    <property type="entry name" value="Condensation"/>
    <property type="match status" value="1"/>
</dbReference>
<dbReference type="Gene3D" id="3.30.559.10">
    <property type="entry name" value="Chloramphenicol acetyltransferase-like domain"/>
    <property type="match status" value="1"/>
</dbReference>
<dbReference type="Gene3D" id="3.30.559.30">
    <property type="entry name" value="Nonribosomal peptide synthetase, condensation domain"/>
    <property type="match status" value="1"/>
</dbReference>
<dbReference type="CDD" id="cd05930">
    <property type="entry name" value="A_NRPS"/>
    <property type="match status" value="1"/>
</dbReference>
<feature type="compositionally biased region" description="Low complexity" evidence="2">
    <location>
        <begin position="625"/>
        <end position="642"/>
    </location>
</feature>
<feature type="compositionally biased region" description="Low complexity" evidence="2">
    <location>
        <begin position="680"/>
        <end position="706"/>
    </location>
</feature>
<comment type="caution">
    <text evidence="4">The sequence shown here is derived from an EMBL/GenBank/DDBJ whole genome shotgun (WGS) entry which is preliminary data.</text>
</comment>
<dbReference type="InterPro" id="IPR009081">
    <property type="entry name" value="PP-bd_ACP"/>
</dbReference>
<evidence type="ECO:0000256" key="1">
    <source>
        <dbReference type="ARBA" id="ARBA00001957"/>
    </source>
</evidence>
<dbReference type="Gene3D" id="3.30.300.30">
    <property type="match status" value="1"/>
</dbReference>
<feature type="region of interest" description="Disordered" evidence="2">
    <location>
        <begin position="548"/>
        <end position="712"/>
    </location>
</feature>
<dbReference type="Gene3D" id="1.10.1200.10">
    <property type="entry name" value="ACP-like"/>
    <property type="match status" value="1"/>
</dbReference>
<evidence type="ECO:0000259" key="3">
    <source>
        <dbReference type="PROSITE" id="PS50075"/>
    </source>
</evidence>
<dbReference type="InterPro" id="IPR020845">
    <property type="entry name" value="AMP-binding_CS"/>
</dbReference>
<feature type="domain" description="Carrier" evidence="3">
    <location>
        <begin position="706"/>
        <end position="780"/>
    </location>
</feature>
<dbReference type="Pfam" id="PF00550">
    <property type="entry name" value="PP-binding"/>
    <property type="match status" value="1"/>
</dbReference>
<dbReference type="InterPro" id="IPR000873">
    <property type="entry name" value="AMP-dep_synth/lig_dom"/>
</dbReference>
<dbReference type="Pfam" id="PF00501">
    <property type="entry name" value="AMP-binding"/>
    <property type="match status" value="1"/>
</dbReference>
<sequence length="1237" mass="127749">MTAELRRPPPSAEVTAATTTATAVTTAAAAAVPAAGARSLAGLVVAQCRRTPGLPAVVDRERTLTYAELERASAALAHRLRALGAGPDRVVALRLERSVSLAVAVLAVVRSGAAYLPLSPEDPPARLRTLLGDAGPVAVVTDLGEPEGLGDAGAAGQAGDAGEVLAGSGVPLLAPGAAAAPDADPAGAGADGLDAAAGRDLAYVLYTSGSTGLPKGVLTEHRAIVNRLRWMQDTFRIGPGDTVLQKTPYTFDVSVWEFFWPLLTGATLVMAAPGAHRDPRALVRTIREHGVTTAHFVPSMLAELLRLPEVDAGPRLRRVLCSGEALTPGLRRAFFAALPDVELHNLYGPTEAAVDVTHWRCRPDEPDDAPVPIGRAITGVRLHVLDERLRPVPDGERGELCVGGVQVARGYLNRPELTARCFPPDPYGDGPGARLYRTGDLARRRPDGVLEYHGRRDGQVKVGGVRIELGEVEAALAALPGVCQAAAAVRHSGSGTALLVGYPVAGEPVDAALRRRWTALLRDTLPPALVPAVLVPLTALPLTAHGKTDRAALPWPPPETAGAPGTETVSAPGAGAAEGPGVASAPVAGAAGGPGAGAAGQPGTGAASAPGAGAVGEPGAGAAGEPGAEAAVGPGTGAAEGPRTGWAGGPKTGAAGQPEAGAAASAPGAGAAGQPGAGAAGTPRTGAAGQPEAGAAGQPGTEAAGGPRTGSGDRLAAVWNRVLGPGVAGDRDFFASSGSSLQALALLAAVRDELGAEVALDVFFRRPTLDGLRAAVAEAGTAARPDGPARADTSRPLRPAPVQERMWFLQRLEPDGTAMNAPTGLRLRGAADPADLRRCLAALFARHDVLRTRYPERDGSPLAVVEAPGGVELPPTEEMPGLGPAQRDERVRRLVAEAGAAPFDLAAGPPVRTRLVRFAPDDHLLVLTLHHIATDGWSWSLLAKEFADDWARVGRGEPPAPPGASPQLLDHAAWLHERARHEEAQAELADSRAHWRERLAGAPPRIALPADRPRPGRLSVPAAVRPVVWSEGTDERLAAFCRRERVTGHMALLALFGLWLARLADQEDVVVASPSANRTPEWTRSMLGCFVTTVPHRLRLEEDATFRDVLEQARTSTLHGHRHAGVPIDRIVADLGVDRRSGSLPLFQNLLVVQNIPSWRSATGAGEVSVVQEQSGQTHYELKLEVFPAGPGLPALLVHPEGMFGPARGAAMARQLAALADQALTDPDAPVWDHSLA</sequence>
<feature type="compositionally biased region" description="Gly residues" evidence="2">
    <location>
        <begin position="670"/>
        <end position="679"/>
    </location>
</feature>
<dbReference type="InterPro" id="IPR023213">
    <property type="entry name" value="CAT-like_dom_sf"/>
</dbReference>
<proteinExistence type="predicted"/>
<dbReference type="Gene3D" id="3.40.50.980">
    <property type="match status" value="2"/>
</dbReference>
<dbReference type="EMBL" id="JBHSDP010000024">
    <property type="protein sequence ID" value="MFC4330592.1"/>
    <property type="molecule type" value="Genomic_DNA"/>
</dbReference>
<evidence type="ECO:0000313" key="5">
    <source>
        <dbReference type="Proteomes" id="UP001595824"/>
    </source>
</evidence>
<name>A0ABV8TIY0_9ACTN</name>
<protein>
    <submittedName>
        <fullName evidence="4">Amino acid adenylation domain-containing protein</fullName>
    </submittedName>
</protein>
<dbReference type="NCBIfam" id="TIGR01733">
    <property type="entry name" value="AA-adenyl-dom"/>
    <property type="match status" value="1"/>
</dbReference>
<dbReference type="CDD" id="cd19531">
    <property type="entry name" value="LCL_NRPS-like"/>
    <property type="match status" value="1"/>
</dbReference>
<feature type="compositionally biased region" description="Low complexity" evidence="2">
    <location>
        <begin position="652"/>
        <end position="669"/>
    </location>
</feature>
<dbReference type="InterPro" id="IPR025110">
    <property type="entry name" value="AMP-bd_C"/>
</dbReference>
<evidence type="ECO:0000256" key="2">
    <source>
        <dbReference type="SAM" id="MobiDB-lite"/>
    </source>
</evidence>
<dbReference type="Pfam" id="PF13193">
    <property type="entry name" value="AMP-binding_C"/>
    <property type="match status" value="1"/>
</dbReference>
<dbReference type="SUPFAM" id="SSF56801">
    <property type="entry name" value="Acetyl-CoA synthetase-like"/>
    <property type="match status" value="1"/>
</dbReference>
<gene>
    <name evidence="4" type="ORF">ACFPC0_22955</name>
</gene>
<dbReference type="SUPFAM" id="SSF47336">
    <property type="entry name" value="ACP-like"/>
    <property type="match status" value="1"/>
</dbReference>
<dbReference type="InterPro" id="IPR036736">
    <property type="entry name" value="ACP-like_sf"/>
</dbReference>
<feature type="compositionally biased region" description="Gly residues" evidence="2">
    <location>
        <begin position="590"/>
        <end position="603"/>
    </location>
</feature>
<feature type="compositionally biased region" description="Low complexity" evidence="2">
    <location>
        <begin position="569"/>
        <end position="589"/>
    </location>
</feature>
<dbReference type="InterPro" id="IPR010071">
    <property type="entry name" value="AA_adenyl_dom"/>
</dbReference>
<feature type="compositionally biased region" description="Gly residues" evidence="2">
    <location>
        <begin position="613"/>
        <end position="624"/>
    </location>
</feature>
<keyword evidence="5" id="KW-1185">Reference proteome</keyword>
<organism evidence="4 5">
    <name type="scientific">Streptomyces andamanensis</name>
    <dbReference type="NCBI Taxonomy" id="1565035"/>
    <lineage>
        <taxon>Bacteria</taxon>
        <taxon>Bacillati</taxon>
        <taxon>Actinomycetota</taxon>
        <taxon>Actinomycetes</taxon>
        <taxon>Kitasatosporales</taxon>
        <taxon>Streptomycetaceae</taxon>
        <taxon>Streptomyces</taxon>
    </lineage>
</organism>
<dbReference type="PANTHER" id="PTHR45527">
    <property type="entry name" value="NONRIBOSOMAL PEPTIDE SYNTHETASE"/>
    <property type="match status" value="1"/>
</dbReference>
<dbReference type="RefSeq" id="WP_381741547.1">
    <property type="nucleotide sequence ID" value="NZ_JBHSDP010000024.1"/>
</dbReference>
<accession>A0ABV8TIY0</accession>
<dbReference type="InterPro" id="IPR001242">
    <property type="entry name" value="Condensation_dom"/>
</dbReference>
<dbReference type="PROSITE" id="PS50075">
    <property type="entry name" value="CARRIER"/>
    <property type="match status" value="1"/>
</dbReference>
<dbReference type="Proteomes" id="UP001595824">
    <property type="component" value="Unassembled WGS sequence"/>
</dbReference>
<dbReference type="Gene3D" id="2.30.38.10">
    <property type="entry name" value="Luciferase, Domain 3"/>
    <property type="match status" value="1"/>
</dbReference>